<dbReference type="Pfam" id="PF25129">
    <property type="entry name" value="Pyr4-TMTC"/>
    <property type="match status" value="1"/>
</dbReference>
<accession>A0A2T3A500</accession>
<evidence type="ECO:0000313" key="8">
    <source>
        <dbReference type="EMBL" id="PSR82878.1"/>
    </source>
</evidence>
<proteinExistence type="inferred from homology"/>
<keyword evidence="4 7" id="KW-0812">Transmembrane</keyword>
<dbReference type="PANTHER" id="PTHR42038:SF2">
    <property type="entry name" value="TERPENE CYCLASE AUSL"/>
    <property type="match status" value="1"/>
</dbReference>
<comment type="subcellular location">
    <subcellularLocation>
        <location evidence="1">Membrane</location>
        <topology evidence="1">Multi-pass membrane protein</topology>
    </subcellularLocation>
</comment>
<evidence type="ECO:0000256" key="5">
    <source>
        <dbReference type="ARBA" id="ARBA00022989"/>
    </source>
</evidence>
<dbReference type="InterPro" id="IPR039020">
    <property type="entry name" value="PaxB-like"/>
</dbReference>
<feature type="transmembrane region" description="Helical" evidence="7">
    <location>
        <begin position="6"/>
        <end position="31"/>
    </location>
</feature>
<evidence type="ECO:0000256" key="7">
    <source>
        <dbReference type="SAM" id="Phobius"/>
    </source>
</evidence>
<evidence type="ECO:0000256" key="1">
    <source>
        <dbReference type="ARBA" id="ARBA00004141"/>
    </source>
</evidence>
<evidence type="ECO:0000256" key="4">
    <source>
        <dbReference type="ARBA" id="ARBA00022692"/>
    </source>
</evidence>
<evidence type="ECO:0000256" key="3">
    <source>
        <dbReference type="ARBA" id="ARBA00006757"/>
    </source>
</evidence>
<gene>
    <name evidence="8" type="ORF">BD289DRAFT_461526</name>
</gene>
<evidence type="ECO:0000256" key="2">
    <source>
        <dbReference type="ARBA" id="ARBA00005179"/>
    </source>
</evidence>
<dbReference type="PANTHER" id="PTHR42038">
    <property type="match status" value="1"/>
</dbReference>
<keyword evidence="6 7" id="KW-0472">Membrane</keyword>
<evidence type="ECO:0008006" key="10">
    <source>
        <dbReference type="Google" id="ProtNLM"/>
    </source>
</evidence>
<comment type="similarity">
    <text evidence="3">Belongs to the paxB family.</text>
</comment>
<dbReference type="GO" id="GO:0016020">
    <property type="term" value="C:membrane"/>
    <property type="evidence" value="ECO:0007669"/>
    <property type="project" value="UniProtKB-SubCell"/>
</dbReference>
<reference evidence="8 9" key="1">
    <citation type="journal article" date="2018" name="Mycol. Prog.">
        <title>Coniella lustricola, a new species from submerged detritus.</title>
        <authorList>
            <person name="Raudabaugh D.B."/>
            <person name="Iturriaga T."/>
            <person name="Carver A."/>
            <person name="Mondo S."/>
            <person name="Pangilinan J."/>
            <person name="Lipzen A."/>
            <person name="He G."/>
            <person name="Amirebrahimi M."/>
            <person name="Grigoriev I.V."/>
            <person name="Miller A.N."/>
        </authorList>
    </citation>
    <scope>NUCLEOTIDE SEQUENCE [LARGE SCALE GENOMIC DNA]</scope>
    <source>
        <strain evidence="8 9">B22-T-1</strain>
    </source>
</reference>
<evidence type="ECO:0000313" key="9">
    <source>
        <dbReference type="Proteomes" id="UP000241462"/>
    </source>
</evidence>
<organism evidence="8 9">
    <name type="scientific">Coniella lustricola</name>
    <dbReference type="NCBI Taxonomy" id="2025994"/>
    <lineage>
        <taxon>Eukaryota</taxon>
        <taxon>Fungi</taxon>
        <taxon>Dikarya</taxon>
        <taxon>Ascomycota</taxon>
        <taxon>Pezizomycotina</taxon>
        <taxon>Sordariomycetes</taxon>
        <taxon>Sordariomycetidae</taxon>
        <taxon>Diaporthales</taxon>
        <taxon>Schizoparmaceae</taxon>
        <taxon>Coniella</taxon>
    </lineage>
</organism>
<feature type="transmembrane region" description="Helical" evidence="7">
    <location>
        <begin position="204"/>
        <end position="224"/>
    </location>
</feature>
<dbReference type="AlphaFoldDB" id="A0A2T3A500"/>
<dbReference type="InParanoid" id="A0A2T3A500"/>
<feature type="transmembrane region" description="Helical" evidence="7">
    <location>
        <begin position="101"/>
        <end position="123"/>
    </location>
</feature>
<sequence>MGLNALRFWVVPLSIVALGLGVVFWDATYILMARCSMPKKVPYSTPLMGLALKLNWEIVYALYVSETPLEIAGFTIWSLLDIGLIYTTVKCAPLEWKRSSLWIGQNIVAILSLMTAVGCIGHFTFVSRWLSESGIGRGDKRGKWDFDRDDIGSLAMLLVRGHSGGTSYTIWFCGTLRTVIDLGLSSAILWYGWSEAHGYLTKPFDLFLLGTTILANLMYLIGLWKVRATVVVLADGRILIDQLLQQVSHAKAWSENCQQPNTG</sequence>
<dbReference type="EMBL" id="KZ678468">
    <property type="protein sequence ID" value="PSR82878.1"/>
    <property type="molecule type" value="Genomic_DNA"/>
</dbReference>
<dbReference type="OrthoDB" id="5294024at2759"/>
<keyword evidence="5 7" id="KW-1133">Transmembrane helix</keyword>
<name>A0A2T3A500_9PEZI</name>
<comment type="pathway">
    <text evidence="2">Secondary metabolite biosynthesis.</text>
</comment>
<dbReference type="GO" id="GO:0016829">
    <property type="term" value="F:lyase activity"/>
    <property type="evidence" value="ECO:0007669"/>
    <property type="project" value="InterPro"/>
</dbReference>
<dbReference type="Proteomes" id="UP000241462">
    <property type="component" value="Unassembled WGS sequence"/>
</dbReference>
<evidence type="ECO:0000256" key="6">
    <source>
        <dbReference type="ARBA" id="ARBA00023136"/>
    </source>
</evidence>
<keyword evidence="9" id="KW-1185">Reference proteome</keyword>
<protein>
    <recommendedName>
        <fullName evidence="10">PQ loop repeat-domain-containing protein</fullName>
    </recommendedName>
</protein>